<protein>
    <submittedName>
        <fullName evidence="1">Cytochrome C</fullName>
    </submittedName>
</protein>
<accession>A0ABZ2F754</accession>
<keyword evidence="2" id="KW-1185">Reference proteome</keyword>
<reference evidence="1 2" key="1">
    <citation type="submission" date="2022-09" db="EMBL/GenBank/DDBJ databases">
        <authorList>
            <person name="Giprobiosintez L."/>
        </authorList>
    </citation>
    <scope>NUCLEOTIDE SEQUENCE [LARGE SCALE GENOMIC DNA]</scope>
    <source>
        <strain evidence="2">VKPM-B-12549 (GBS-15)</strain>
    </source>
</reference>
<organism evidence="1 2">
    <name type="scientific">Methylococcus capsulatus</name>
    <dbReference type="NCBI Taxonomy" id="414"/>
    <lineage>
        <taxon>Bacteria</taxon>
        <taxon>Pseudomonadati</taxon>
        <taxon>Pseudomonadota</taxon>
        <taxon>Gammaproteobacteria</taxon>
        <taxon>Methylococcales</taxon>
        <taxon>Methylococcaceae</taxon>
        <taxon>Methylococcus</taxon>
    </lineage>
</organism>
<name>A0ABZ2F754_METCP</name>
<gene>
    <name evidence="1" type="ORF">N4J17_01955</name>
</gene>
<dbReference type="InterPro" id="IPR036280">
    <property type="entry name" value="Multihaem_cyt_sf"/>
</dbReference>
<dbReference type="SUPFAM" id="SSF48695">
    <property type="entry name" value="Multiheme cytochromes"/>
    <property type="match status" value="1"/>
</dbReference>
<dbReference type="EMBL" id="CP104311">
    <property type="protein sequence ID" value="WWF02405.1"/>
    <property type="molecule type" value="Genomic_DNA"/>
</dbReference>
<evidence type="ECO:0000313" key="1">
    <source>
        <dbReference type="EMBL" id="WWF02405.1"/>
    </source>
</evidence>
<dbReference type="RefSeq" id="WP_232470319.1">
    <property type="nucleotide sequence ID" value="NZ_CP104311.1"/>
</dbReference>
<dbReference type="Gene3D" id="1.10.1130.10">
    <property type="entry name" value="Flavocytochrome C3, Chain A"/>
    <property type="match status" value="1"/>
</dbReference>
<dbReference type="Proteomes" id="UP001359308">
    <property type="component" value="Chromosome"/>
</dbReference>
<sequence length="923" mass="101122">MSEARHMRIHRLQTRLWLWAVCLIAGILPSYGGEAPADNGFDRAVLHPAIPLLDESGRHVLDSGLPYSPKTSCGNGSGSGCHDYARITRGYHFEQGRDETRDGFGNKLGLPQLTGPGYFGGYNCMSGNAPGWLARKGNDGEAEFGDFGAPDLVRYCGACHAGGGWGEFDRSGVRYDEQSTEAVKAFDGDYFSRRFQDAYRQGRYGGSGPSEVVAWDWKKSGVREADCMLCHADFSRLKTFPLSGLGADGSESATLRFARLRDEKFIAGGFFRYAASAIWEFLDVRPDTEGGAALLTVERSPTAGTAVPDYRLVLDDQGNPKLRWNRDAFDEAGKIQVPMLRFPASDNCMYCHKTGNSRRGFYGFGPEVRMRTAADGTTITDFRTDVHKGAVWTEDNGQVRAIENCNACHAKQYYKSPAANVDLDADHNFPKGNGDNDVRNDLDNAPPPASCEHCHDQAAKPALPSGHKNVLEAHREIWKANGDMRGYPGNTLDRITQTHLNVVACQTCHISKLADNGKDFPMRYRYRVGYGGRLKIFPYKPAYRYFVQDRNSGRVLNRYERFSVIEARTGSDGGKYGAILDPASGKELGQVAMNGDEFGEPPTFNDYKALKQAYDALLGMKGYAVPNVRFVYVESNEYALSHATRPSPQAVQCEDCHARKQSGAFSALISAEGLLGEANVAEVAKLPDRRLVDAGIVELGMPYYKVQNDGRIVENVADALYASRLDPSMSILRSETARTVESEFKTLSRAEALVFADLDEAAWQKLEADLPSGEALLFGSKVGHSSLRGFALIQARGTRTQAYGGILKGRVESRPTKAKDRTRILGQGFGNPAADIYSLAVMDASGKTLPGLIEGTALVRLPYRGKAKARDGVSVLVSNDGKVWHRVGGKNLLVFRPRGDVDGYAVVRIRRSALYLTLADKVG</sequence>
<proteinExistence type="predicted"/>
<evidence type="ECO:0000313" key="2">
    <source>
        <dbReference type="Proteomes" id="UP001359308"/>
    </source>
</evidence>